<keyword evidence="5" id="KW-0805">Transcription regulation</keyword>
<protein>
    <recommendedName>
        <fullName evidence="1">Transcription factor S</fullName>
    </recommendedName>
    <alternativeName>
        <fullName evidence="7">Transcription elongation factor IIS/RNA polymerase subunit homolog</fullName>
    </alternativeName>
</protein>
<dbReference type="PANTHER" id="PTHR11239:SF12">
    <property type="entry name" value="DNA-DIRECTED RNA POLYMERASE III SUBUNIT RPC10"/>
    <property type="match status" value="1"/>
</dbReference>
<dbReference type="OMA" id="MEFCDEC"/>
<dbReference type="InterPro" id="IPR019761">
    <property type="entry name" value="DNA-dir_RNA_pol-M_15_CS"/>
</dbReference>
<evidence type="ECO:0000313" key="14">
    <source>
        <dbReference type="Proteomes" id="UP000232133"/>
    </source>
</evidence>
<feature type="binding site" evidence="9">
    <location>
        <position position="93"/>
    </location>
    <ligand>
        <name>Zn(2+)</name>
        <dbReference type="ChEBI" id="CHEBI:29105"/>
        <label>2</label>
    </ligand>
</feature>
<dbReference type="CDD" id="cd10511">
    <property type="entry name" value="Zn-ribbon_TFS"/>
    <property type="match status" value="1"/>
</dbReference>
<dbReference type="GO" id="GO:0003899">
    <property type="term" value="F:DNA-directed RNA polymerase activity"/>
    <property type="evidence" value="ECO:0007669"/>
    <property type="project" value="InterPro"/>
</dbReference>
<dbReference type="SUPFAM" id="SSF57783">
    <property type="entry name" value="Zinc beta-ribbon"/>
    <property type="match status" value="1"/>
</dbReference>
<dbReference type="Gene3D" id="2.20.25.10">
    <property type="match status" value="1"/>
</dbReference>
<dbReference type="PROSITE" id="PS51133">
    <property type="entry name" value="ZF_TFIIS_2"/>
    <property type="match status" value="1"/>
</dbReference>
<evidence type="ECO:0000256" key="4">
    <source>
        <dbReference type="ARBA" id="ARBA00022833"/>
    </source>
</evidence>
<gene>
    <name evidence="13" type="ORF">BK798_00100</name>
</gene>
<dbReference type="SMART" id="SM00661">
    <property type="entry name" value="RPOL9"/>
    <property type="match status" value="1"/>
</dbReference>
<evidence type="ECO:0000256" key="7">
    <source>
        <dbReference type="ARBA" id="ARBA00032962"/>
    </source>
</evidence>
<dbReference type="Pfam" id="PF01096">
    <property type="entry name" value="Zn_ribbon_TFIIS"/>
    <property type="match status" value="1"/>
</dbReference>
<dbReference type="InterPro" id="IPR006288">
    <property type="entry name" value="TFS"/>
</dbReference>
<organism evidence="13 14">
    <name type="scientific">Methanobrevibacter smithii</name>
    <dbReference type="NCBI Taxonomy" id="2173"/>
    <lineage>
        <taxon>Archaea</taxon>
        <taxon>Methanobacteriati</taxon>
        <taxon>Methanobacteriota</taxon>
        <taxon>Methanomada group</taxon>
        <taxon>Methanobacteria</taxon>
        <taxon>Methanobacteriales</taxon>
        <taxon>Methanobacteriaceae</taxon>
        <taxon>Methanobrevibacter</taxon>
    </lineage>
</organism>
<dbReference type="EMBL" id="CP017803">
    <property type="protein sequence ID" value="ATZ58920.1"/>
    <property type="molecule type" value="Genomic_DNA"/>
</dbReference>
<evidence type="ECO:0000256" key="3">
    <source>
        <dbReference type="ARBA" id="ARBA00022771"/>
    </source>
</evidence>
<dbReference type="GO" id="GO:0008270">
    <property type="term" value="F:zinc ion binding"/>
    <property type="evidence" value="ECO:0007669"/>
    <property type="project" value="UniProtKB-KW"/>
</dbReference>
<keyword evidence="4 9" id="KW-0862">Zinc</keyword>
<dbReference type="GeneID" id="78818004"/>
<feature type="binding site" evidence="9">
    <location>
        <position position="65"/>
    </location>
    <ligand>
        <name>Zn(2+)</name>
        <dbReference type="ChEBI" id="CHEBI:29105"/>
        <label>2</label>
    </ligand>
</feature>
<comment type="similarity">
    <text evidence="8 11">Belongs to the archaeal rpoM/eukaryotic RPA12/RPB9/RPC11 RNA polymerase family.</text>
</comment>
<feature type="binding site" evidence="9">
    <location>
        <position position="21"/>
    </location>
    <ligand>
        <name>Zn(2+)</name>
        <dbReference type="ChEBI" id="CHEBI:29105"/>
        <label>1</label>
    </ligand>
</feature>
<evidence type="ECO:0000313" key="13">
    <source>
        <dbReference type="EMBL" id="ATZ58920.1"/>
    </source>
</evidence>
<dbReference type="GO" id="GO:0006351">
    <property type="term" value="P:DNA-templated transcription"/>
    <property type="evidence" value="ECO:0007669"/>
    <property type="project" value="InterPro"/>
</dbReference>
<dbReference type="InterPro" id="IPR001529">
    <property type="entry name" value="Zn_ribbon_RPB9"/>
</dbReference>
<feature type="domain" description="TFIIS-type" evidence="12">
    <location>
        <begin position="61"/>
        <end position="101"/>
    </location>
</feature>
<dbReference type="InterPro" id="IPR012164">
    <property type="entry name" value="Rpa12/Rpb9/Rpc10/TFS"/>
</dbReference>
<keyword evidence="3 10" id="KW-0863">Zinc-finger</keyword>
<evidence type="ECO:0000256" key="9">
    <source>
        <dbReference type="PIRSR" id="PIRSR005586-1"/>
    </source>
</evidence>
<dbReference type="PROSITE" id="PS00466">
    <property type="entry name" value="ZF_TFIIS_1"/>
    <property type="match status" value="1"/>
</dbReference>
<evidence type="ECO:0000256" key="5">
    <source>
        <dbReference type="ARBA" id="ARBA00023015"/>
    </source>
</evidence>
<feature type="binding site" evidence="9">
    <location>
        <position position="68"/>
    </location>
    <ligand>
        <name>Zn(2+)</name>
        <dbReference type="ChEBI" id="CHEBI:29105"/>
        <label>2</label>
    </ligand>
</feature>
<dbReference type="PANTHER" id="PTHR11239">
    <property type="entry name" value="DNA-DIRECTED RNA POLYMERASE"/>
    <property type="match status" value="1"/>
</dbReference>
<feature type="binding site" evidence="9">
    <location>
        <position position="7"/>
    </location>
    <ligand>
        <name>Zn(2+)</name>
        <dbReference type="ChEBI" id="CHEBI:29105"/>
        <label>1</label>
    </ligand>
</feature>
<dbReference type="Proteomes" id="UP000232133">
    <property type="component" value="Chromosome"/>
</dbReference>
<dbReference type="GO" id="GO:0006355">
    <property type="term" value="P:regulation of DNA-templated transcription"/>
    <property type="evidence" value="ECO:0007669"/>
    <property type="project" value="InterPro"/>
</dbReference>
<dbReference type="InterPro" id="IPR001222">
    <property type="entry name" value="Znf_TFIIS"/>
</dbReference>
<evidence type="ECO:0000256" key="6">
    <source>
        <dbReference type="ARBA" id="ARBA00023163"/>
    </source>
</evidence>
<dbReference type="GO" id="GO:0003676">
    <property type="term" value="F:nucleic acid binding"/>
    <property type="evidence" value="ECO:0007669"/>
    <property type="project" value="InterPro"/>
</dbReference>
<evidence type="ECO:0000256" key="10">
    <source>
        <dbReference type="PIRSR" id="PIRSR005586-2"/>
    </source>
</evidence>
<feature type="zinc finger region" description="C4-type" evidence="10">
    <location>
        <begin position="4"/>
        <end position="23"/>
    </location>
</feature>
<proteinExistence type="inferred from homology"/>
<dbReference type="Pfam" id="PF02150">
    <property type="entry name" value="Zn_ribbon_RPB9"/>
    <property type="match status" value="1"/>
</dbReference>
<evidence type="ECO:0000259" key="12">
    <source>
        <dbReference type="PROSITE" id="PS51133"/>
    </source>
</evidence>
<reference evidence="13 14" key="1">
    <citation type="submission" date="2016-10" db="EMBL/GenBank/DDBJ databases">
        <authorList>
            <person name="Varghese N."/>
        </authorList>
    </citation>
    <scope>NUCLEOTIDE SEQUENCE [LARGE SCALE GENOMIC DNA]</scope>
    <source>
        <strain evidence="13 14">KB11</strain>
    </source>
</reference>
<accession>A0A2H4U484</accession>
<dbReference type="PROSITE" id="PS01030">
    <property type="entry name" value="RNA_POL_M_15KD"/>
    <property type="match status" value="1"/>
</dbReference>
<dbReference type="AlphaFoldDB" id="A0A2H4U484"/>
<name>A0A2H4U484_METSM</name>
<keyword evidence="2 9" id="KW-0479">Metal-binding</keyword>
<dbReference type="SMART" id="SM00440">
    <property type="entry name" value="ZnF_C2C2"/>
    <property type="match status" value="1"/>
</dbReference>
<dbReference type="NCBIfam" id="TIGR01384">
    <property type="entry name" value="TFS_arch"/>
    <property type="match status" value="1"/>
</dbReference>
<evidence type="ECO:0000256" key="1">
    <source>
        <dbReference type="ARBA" id="ARBA00018272"/>
    </source>
</evidence>
<keyword evidence="6 8" id="KW-0804">Transcription</keyword>
<evidence type="ECO:0000256" key="2">
    <source>
        <dbReference type="ARBA" id="ARBA00022723"/>
    </source>
</evidence>
<evidence type="ECO:0000256" key="8">
    <source>
        <dbReference type="PIRNR" id="PIRNR005586"/>
    </source>
</evidence>
<feature type="binding site" evidence="9">
    <location>
        <position position="4"/>
    </location>
    <ligand>
        <name>Zn(2+)</name>
        <dbReference type="ChEBI" id="CHEBI:29105"/>
        <label>1</label>
    </ligand>
</feature>
<evidence type="ECO:0000256" key="11">
    <source>
        <dbReference type="RuleBase" id="RU003474"/>
    </source>
</evidence>
<dbReference type="PIRSF" id="PIRSF005586">
    <property type="entry name" value="RNApol_RpoM"/>
    <property type="match status" value="1"/>
</dbReference>
<feature type="binding site" evidence="9">
    <location>
        <position position="96"/>
    </location>
    <ligand>
        <name>Zn(2+)</name>
        <dbReference type="ChEBI" id="CHEBI:29105"/>
        <label>2</label>
    </ligand>
</feature>
<feature type="binding site" evidence="9">
    <location>
        <position position="23"/>
    </location>
    <ligand>
        <name>Zn(2+)</name>
        <dbReference type="ChEBI" id="CHEBI:29105"/>
        <label>1</label>
    </ligand>
</feature>
<sequence>MEFCPECGSMLLPTEDNELKCSCGYTKKLSKDKSEYNVNEKIKENDSVIEKGEDVNTLPTTKAVCPECGHTEASWWLQQTRSADEAETRFFKCLKCGHTWREYD</sequence>
<dbReference type="RefSeq" id="WP_004032559.1">
    <property type="nucleotide sequence ID" value="NZ_AP025586.1"/>
</dbReference>